<evidence type="ECO:0000256" key="1">
    <source>
        <dbReference type="SAM" id="SignalP"/>
    </source>
</evidence>
<proteinExistence type="predicted"/>
<dbReference type="Proteomes" id="UP000434172">
    <property type="component" value="Unassembled WGS sequence"/>
</dbReference>
<keyword evidence="1" id="KW-0732">Signal</keyword>
<dbReference type="OrthoDB" id="4844796at2759"/>
<name>A0A8H3ZMW9_9PEZI</name>
<protein>
    <submittedName>
        <fullName evidence="2">Uncharacterized protein</fullName>
    </submittedName>
</protein>
<accession>A0A8H3ZMW9</accession>
<evidence type="ECO:0000313" key="2">
    <source>
        <dbReference type="EMBL" id="KAF0325854.1"/>
    </source>
</evidence>
<gene>
    <name evidence="2" type="ORF">GQ607_006986</name>
</gene>
<keyword evidence="3" id="KW-1185">Reference proteome</keyword>
<feature type="signal peptide" evidence="1">
    <location>
        <begin position="1"/>
        <end position="21"/>
    </location>
</feature>
<feature type="chain" id="PRO_5034258883" evidence="1">
    <location>
        <begin position="22"/>
        <end position="61"/>
    </location>
</feature>
<evidence type="ECO:0000313" key="3">
    <source>
        <dbReference type="Proteomes" id="UP000434172"/>
    </source>
</evidence>
<dbReference type="EMBL" id="WOWK01000034">
    <property type="protein sequence ID" value="KAF0325854.1"/>
    <property type="molecule type" value="Genomic_DNA"/>
</dbReference>
<dbReference type="AlphaFoldDB" id="A0A8H3ZMW9"/>
<reference evidence="2 3" key="1">
    <citation type="submission" date="2019-12" db="EMBL/GenBank/DDBJ databases">
        <title>A genome sequence resource for the geographically widespread anthracnose pathogen Colletotrichum asianum.</title>
        <authorList>
            <person name="Meng Y."/>
        </authorList>
    </citation>
    <scope>NUCLEOTIDE SEQUENCE [LARGE SCALE GENOMIC DNA]</scope>
    <source>
        <strain evidence="2 3">ICMP 18580</strain>
    </source>
</reference>
<sequence>MQFSTLTTVLAVLAAAVPAIAAPAAEILEQRCTVGGKPCSSNGDCCSGHCQITIAATFCSN</sequence>
<organism evidence="2 3">
    <name type="scientific">Colletotrichum asianum</name>
    <dbReference type="NCBI Taxonomy" id="702518"/>
    <lineage>
        <taxon>Eukaryota</taxon>
        <taxon>Fungi</taxon>
        <taxon>Dikarya</taxon>
        <taxon>Ascomycota</taxon>
        <taxon>Pezizomycotina</taxon>
        <taxon>Sordariomycetes</taxon>
        <taxon>Hypocreomycetidae</taxon>
        <taxon>Glomerellales</taxon>
        <taxon>Glomerellaceae</taxon>
        <taxon>Colletotrichum</taxon>
        <taxon>Colletotrichum gloeosporioides species complex</taxon>
    </lineage>
</organism>
<comment type="caution">
    <text evidence="2">The sequence shown here is derived from an EMBL/GenBank/DDBJ whole genome shotgun (WGS) entry which is preliminary data.</text>
</comment>